<name>A0A1Q8SQT8_9GAMM</name>
<sequence length="153" mass="16351">MKRNNWLELGVGMFMLAGILGLVFLGLRVSGLGVGVPNDTFTLTANFANIGGLRPQAKVTMSGVRIGKVTDIELDPKWFDAKVTMQLDSAYDGKLSNDSTAAILTAGLLGEQYIGLTVGGAPDMLHDGDVIHDTQQALVLEELIQQFVSNMAK</sequence>
<dbReference type="GO" id="GO:0005548">
    <property type="term" value="F:phospholipid transporter activity"/>
    <property type="evidence" value="ECO:0007669"/>
    <property type="project" value="TreeGrafter"/>
</dbReference>
<dbReference type="GO" id="GO:0005543">
    <property type="term" value="F:phospholipid binding"/>
    <property type="evidence" value="ECO:0007669"/>
    <property type="project" value="TreeGrafter"/>
</dbReference>
<dbReference type="RefSeq" id="WP_075570593.1">
    <property type="nucleotide sequence ID" value="NZ_MSDO01000019.1"/>
</dbReference>
<dbReference type="InterPro" id="IPR052336">
    <property type="entry name" value="MlaD_Phospholipid_Transporter"/>
</dbReference>
<accession>A0A1Q8SQT8</accession>
<dbReference type="Proteomes" id="UP000186878">
    <property type="component" value="Unassembled WGS sequence"/>
</dbReference>
<dbReference type="Pfam" id="PF02470">
    <property type="entry name" value="MlaD"/>
    <property type="match status" value="1"/>
</dbReference>
<dbReference type="STRING" id="404433.BTW07_12985"/>
<evidence type="ECO:0000313" key="3">
    <source>
        <dbReference type="Proteomes" id="UP000186878"/>
    </source>
</evidence>
<protein>
    <submittedName>
        <fullName evidence="2">Outer membrane lipid asymmetry maintenance protein MlaD</fullName>
    </submittedName>
</protein>
<dbReference type="EMBL" id="MSDO01000019">
    <property type="protein sequence ID" value="OLO03795.1"/>
    <property type="molecule type" value="Genomic_DNA"/>
</dbReference>
<gene>
    <name evidence="2" type="ORF">BTW07_12985</name>
</gene>
<proteinExistence type="predicted"/>
<evidence type="ECO:0000259" key="1">
    <source>
        <dbReference type="Pfam" id="PF02470"/>
    </source>
</evidence>
<evidence type="ECO:0000313" key="2">
    <source>
        <dbReference type="EMBL" id="OLO03795.1"/>
    </source>
</evidence>
<dbReference type="OrthoDB" id="9788420at2"/>
<dbReference type="AlphaFoldDB" id="A0A1Q8SQT8"/>
<feature type="domain" description="Mce/MlaD" evidence="1">
    <location>
        <begin position="41"/>
        <end position="118"/>
    </location>
</feature>
<dbReference type="NCBIfam" id="TIGR04430">
    <property type="entry name" value="OM_asym_MlaD"/>
    <property type="match status" value="1"/>
</dbReference>
<dbReference type="PANTHER" id="PTHR33371:SF4">
    <property type="entry name" value="INTERMEMBRANE PHOSPHOLIPID TRANSPORT SYSTEM BINDING PROTEIN MLAD"/>
    <property type="match status" value="1"/>
</dbReference>
<keyword evidence="3" id="KW-1185">Reference proteome</keyword>
<reference evidence="2 3" key="1">
    <citation type="submission" date="2016-12" db="EMBL/GenBank/DDBJ databases">
        <title>Draft genome sequences of strains Salinicola socius SMB35, Salinicola sp. MH3R3-1 and Chromohalobacter sp. SMB17 from the Verkhnekamsk potash mining region of Russia.</title>
        <authorList>
            <person name="Mavrodi D.V."/>
            <person name="Olsson B.E."/>
            <person name="Korsakova E.S."/>
            <person name="Pyankova A."/>
            <person name="Mavrodi O.V."/>
            <person name="Plotnikova E.G."/>
        </authorList>
    </citation>
    <scope>NUCLEOTIDE SEQUENCE [LARGE SCALE GENOMIC DNA]</scope>
    <source>
        <strain evidence="2 3">SMB35</strain>
    </source>
</reference>
<dbReference type="PANTHER" id="PTHR33371">
    <property type="entry name" value="INTERMEMBRANE PHOSPHOLIPID TRANSPORT SYSTEM BINDING PROTEIN MLAD-RELATED"/>
    <property type="match status" value="1"/>
</dbReference>
<organism evidence="2 3">
    <name type="scientific">Salinicola socius</name>
    <dbReference type="NCBI Taxonomy" id="404433"/>
    <lineage>
        <taxon>Bacteria</taxon>
        <taxon>Pseudomonadati</taxon>
        <taxon>Pseudomonadota</taxon>
        <taxon>Gammaproteobacteria</taxon>
        <taxon>Oceanospirillales</taxon>
        <taxon>Halomonadaceae</taxon>
        <taxon>Salinicola</taxon>
    </lineage>
</organism>
<dbReference type="InterPro" id="IPR030970">
    <property type="entry name" value="ABC_MlaD"/>
</dbReference>
<dbReference type="InterPro" id="IPR003399">
    <property type="entry name" value="Mce/MlaD"/>
</dbReference>
<comment type="caution">
    <text evidence="2">The sequence shown here is derived from an EMBL/GenBank/DDBJ whole genome shotgun (WGS) entry which is preliminary data.</text>
</comment>